<accession>A0A1H5QQP4</accession>
<dbReference type="Proteomes" id="UP000198878">
    <property type="component" value="Unassembled WGS sequence"/>
</dbReference>
<sequence length="214" mass="23313">MNDSVVVSRTEGRYWILAAVLLLVAGGFVWLALASTQRGAAVAGWVFGGAFGLFGLNLVRRSVRKPVRNELIVNATGVSRVIGGVVWALRWDELAAASVVESGQKRERHQVVLSPAWSDFESHHRSLIRIGGGDFLVAGIGLYEREVPRVREALAKHVGVRVERVAPVLAPSPVTAAVPEWMPPPLRLREAMAAYQPDRFRAFTAELDEATVTA</sequence>
<dbReference type="AlphaFoldDB" id="A0A1H5QQP4"/>
<feature type="transmembrane region" description="Helical" evidence="1">
    <location>
        <begin position="39"/>
        <end position="59"/>
    </location>
</feature>
<evidence type="ECO:0000256" key="1">
    <source>
        <dbReference type="SAM" id="Phobius"/>
    </source>
</evidence>
<dbReference type="EMBL" id="FNUJ01000004">
    <property type="protein sequence ID" value="SEF28154.1"/>
    <property type="molecule type" value="Genomic_DNA"/>
</dbReference>
<keyword evidence="1" id="KW-1133">Transmembrane helix</keyword>
<organism evidence="2 3">
    <name type="scientific">Amycolatopsis pretoriensis</name>
    <dbReference type="NCBI Taxonomy" id="218821"/>
    <lineage>
        <taxon>Bacteria</taxon>
        <taxon>Bacillati</taxon>
        <taxon>Actinomycetota</taxon>
        <taxon>Actinomycetes</taxon>
        <taxon>Pseudonocardiales</taxon>
        <taxon>Pseudonocardiaceae</taxon>
        <taxon>Amycolatopsis</taxon>
    </lineage>
</organism>
<keyword evidence="1" id="KW-0812">Transmembrane</keyword>
<name>A0A1H5QQP4_9PSEU</name>
<dbReference type="OrthoDB" id="3635065at2"/>
<dbReference type="STRING" id="218821.SAMN05421837_10436"/>
<gene>
    <name evidence="2" type="ORF">SAMN05421837_10436</name>
</gene>
<keyword evidence="1" id="KW-0472">Membrane</keyword>
<evidence type="ECO:0000313" key="3">
    <source>
        <dbReference type="Proteomes" id="UP000198878"/>
    </source>
</evidence>
<evidence type="ECO:0000313" key="2">
    <source>
        <dbReference type="EMBL" id="SEF28154.1"/>
    </source>
</evidence>
<reference evidence="3" key="1">
    <citation type="submission" date="2016-10" db="EMBL/GenBank/DDBJ databases">
        <authorList>
            <person name="Varghese N."/>
            <person name="Submissions S."/>
        </authorList>
    </citation>
    <scope>NUCLEOTIDE SEQUENCE [LARGE SCALE GENOMIC DNA]</scope>
    <source>
        <strain evidence="3">DSM 44654</strain>
    </source>
</reference>
<dbReference type="RefSeq" id="WP_086675399.1">
    <property type="nucleotide sequence ID" value="NZ_FNUJ01000004.1"/>
</dbReference>
<protein>
    <submittedName>
        <fullName evidence="2">Uncharacterized protein</fullName>
    </submittedName>
</protein>
<proteinExistence type="predicted"/>
<keyword evidence="3" id="KW-1185">Reference proteome</keyword>
<feature type="transmembrane region" description="Helical" evidence="1">
    <location>
        <begin position="12"/>
        <end position="33"/>
    </location>
</feature>